<dbReference type="SUPFAM" id="SSF103473">
    <property type="entry name" value="MFS general substrate transporter"/>
    <property type="match status" value="1"/>
</dbReference>
<feature type="transmembrane region" description="Helical" evidence="7">
    <location>
        <begin position="33"/>
        <end position="60"/>
    </location>
</feature>
<dbReference type="InterPro" id="IPR036259">
    <property type="entry name" value="MFS_trans_sf"/>
</dbReference>
<sequence length="413" mass="40805">MPGRMDGQPARTGPLGPAVAAPTSGTGAEALPVTVLVVLAAAVFTAITTEVLPVGLLPVISAGLHTSESRVGLLVSAYAGVVVLGSIPLAAVVVRWPRRTVLCTLLVTYALSNAVMATAGAYWIALVARLLGGLAHAGFFSVVFAAAVSVAPAGRQGRAIALVGAGTAAALALGVPLGTAVGTAIGWRWAFAACAIAMVVFAVLTALVLPTQPPPARSAQQPVLAAVRTRPLLAAAAVTVVLTLGHYTPFTYVSPLLRHAGVSVTGVSLVLLGYGAAGILGLVVSGAVVDRHPRRGLQAATALTTTCLLILGLAPHGAPGTVAVLAWGFAFGTLPTLIQAVALRAAAQAPDAAPAVVNTAFNIGIAGGALLGARELLVTTPPGLALTGAALTAVALVLLLARAGGEPPEVGEA</sequence>
<organism evidence="9 10">
    <name type="scientific">Rhodococcus antarcticus</name>
    <dbReference type="NCBI Taxonomy" id="2987751"/>
    <lineage>
        <taxon>Bacteria</taxon>
        <taxon>Bacillati</taxon>
        <taxon>Actinomycetota</taxon>
        <taxon>Actinomycetes</taxon>
        <taxon>Mycobacteriales</taxon>
        <taxon>Nocardiaceae</taxon>
        <taxon>Rhodococcus</taxon>
    </lineage>
</organism>
<feature type="region of interest" description="Disordered" evidence="6">
    <location>
        <begin position="1"/>
        <end position="20"/>
    </location>
</feature>
<keyword evidence="4 7" id="KW-1133">Transmembrane helix</keyword>
<dbReference type="Proteomes" id="UP001164965">
    <property type="component" value="Chromosome"/>
</dbReference>
<keyword evidence="10" id="KW-1185">Reference proteome</keyword>
<feature type="transmembrane region" description="Helical" evidence="7">
    <location>
        <begin position="230"/>
        <end position="247"/>
    </location>
</feature>
<feature type="transmembrane region" description="Helical" evidence="7">
    <location>
        <begin position="324"/>
        <end position="343"/>
    </location>
</feature>
<feature type="transmembrane region" description="Helical" evidence="7">
    <location>
        <begin position="383"/>
        <end position="401"/>
    </location>
</feature>
<feature type="transmembrane region" description="Helical" evidence="7">
    <location>
        <begin position="355"/>
        <end position="377"/>
    </location>
</feature>
<reference evidence="9" key="1">
    <citation type="submission" date="2022-10" db="EMBL/GenBank/DDBJ databases">
        <title>Rhodococcus sp.75.</title>
        <authorList>
            <person name="Sun M."/>
        </authorList>
    </citation>
    <scope>NUCLEOTIDE SEQUENCE</scope>
    <source>
        <strain evidence="9">75</strain>
    </source>
</reference>
<proteinExistence type="predicted"/>
<feature type="transmembrane region" description="Helical" evidence="7">
    <location>
        <begin position="72"/>
        <end position="94"/>
    </location>
</feature>
<dbReference type="InterPro" id="IPR020846">
    <property type="entry name" value="MFS_dom"/>
</dbReference>
<evidence type="ECO:0000313" key="10">
    <source>
        <dbReference type="Proteomes" id="UP001164965"/>
    </source>
</evidence>
<feature type="domain" description="Major facilitator superfamily (MFS) profile" evidence="8">
    <location>
        <begin position="34"/>
        <end position="405"/>
    </location>
</feature>
<keyword evidence="3 7" id="KW-0812">Transmembrane</keyword>
<evidence type="ECO:0000256" key="2">
    <source>
        <dbReference type="ARBA" id="ARBA00022475"/>
    </source>
</evidence>
<evidence type="ECO:0000256" key="1">
    <source>
        <dbReference type="ARBA" id="ARBA00004651"/>
    </source>
</evidence>
<feature type="transmembrane region" description="Helical" evidence="7">
    <location>
        <begin position="187"/>
        <end position="209"/>
    </location>
</feature>
<feature type="transmembrane region" description="Helical" evidence="7">
    <location>
        <begin position="130"/>
        <end position="152"/>
    </location>
</feature>
<evidence type="ECO:0000259" key="8">
    <source>
        <dbReference type="PROSITE" id="PS50850"/>
    </source>
</evidence>
<evidence type="ECO:0000256" key="6">
    <source>
        <dbReference type="SAM" id="MobiDB-lite"/>
    </source>
</evidence>
<dbReference type="Pfam" id="PF07690">
    <property type="entry name" value="MFS_1"/>
    <property type="match status" value="1"/>
</dbReference>
<feature type="transmembrane region" description="Helical" evidence="7">
    <location>
        <begin position="159"/>
        <end position="181"/>
    </location>
</feature>
<gene>
    <name evidence="9" type="ORF">RHODO2019_17035</name>
</gene>
<evidence type="ECO:0000256" key="4">
    <source>
        <dbReference type="ARBA" id="ARBA00022989"/>
    </source>
</evidence>
<keyword evidence="5 7" id="KW-0472">Membrane</keyword>
<dbReference type="RefSeq" id="WP_265382894.1">
    <property type="nucleotide sequence ID" value="NZ_CP110615.1"/>
</dbReference>
<accession>A0ABY6P0V8</accession>
<keyword evidence="2" id="KW-1003">Cell membrane</keyword>
<protein>
    <submittedName>
        <fullName evidence="9">MFS transporter</fullName>
    </submittedName>
</protein>
<dbReference type="InterPro" id="IPR011701">
    <property type="entry name" value="MFS"/>
</dbReference>
<evidence type="ECO:0000256" key="5">
    <source>
        <dbReference type="ARBA" id="ARBA00023136"/>
    </source>
</evidence>
<evidence type="ECO:0000313" key="9">
    <source>
        <dbReference type="EMBL" id="UZJ24788.1"/>
    </source>
</evidence>
<feature type="transmembrane region" description="Helical" evidence="7">
    <location>
        <begin position="267"/>
        <end position="289"/>
    </location>
</feature>
<dbReference type="CDD" id="cd17324">
    <property type="entry name" value="MFS_NepI_like"/>
    <property type="match status" value="1"/>
</dbReference>
<comment type="subcellular location">
    <subcellularLocation>
        <location evidence="1">Cell membrane</location>
        <topology evidence="1">Multi-pass membrane protein</topology>
    </subcellularLocation>
</comment>
<evidence type="ECO:0000256" key="7">
    <source>
        <dbReference type="SAM" id="Phobius"/>
    </source>
</evidence>
<dbReference type="EMBL" id="CP110615">
    <property type="protein sequence ID" value="UZJ24788.1"/>
    <property type="molecule type" value="Genomic_DNA"/>
</dbReference>
<dbReference type="InterPro" id="IPR050189">
    <property type="entry name" value="MFS_Efflux_Transporters"/>
</dbReference>
<dbReference type="PANTHER" id="PTHR43124">
    <property type="entry name" value="PURINE EFFLUX PUMP PBUE"/>
    <property type="match status" value="1"/>
</dbReference>
<feature type="transmembrane region" description="Helical" evidence="7">
    <location>
        <begin position="101"/>
        <end position="124"/>
    </location>
</feature>
<dbReference type="PANTHER" id="PTHR43124:SF3">
    <property type="entry name" value="CHLORAMPHENICOL EFFLUX PUMP RV0191"/>
    <property type="match status" value="1"/>
</dbReference>
<evidence type="ECO:0000256" key="3">
    <source>
        <dbReference type="ARBA" id="ARBA00022692"/>
    </source>
</evidence>
<name>A0ABY6P0V8_9NOCA</name>
<feature type="transmembrane region" description="Helical" evidence="7">
    <location>
        <begin position="296"/>
        <end position="318"/>
    </location>
</feature>
<dbReference type="PROSITE" id="PS50850">
    <property type="entry name" value="MFS"/>
    <property type="match status" value="1"/>
</dbReference>
<dbReference type="Gene3D" id="1.20.1250.20">
    <property type="entry name" value="MFS general substrate transporter like domains"/>
    <property type="match status" value="1"/>
</dbReference>